<dbReference type="AlphaFoldDB" id="A0A2Z6P0N7"/>
<name>A0A2Z6P0N7_TRISU</name>
<proteinExistence type="predicted"/>
<gene>
    <name evidence="2" type="ORF">TSUD_74110</name>
</gene>
<feature type="transmembrane region" description="Helical" evidence="1">
    <location>
        <begin position="77"/>
        <end position="100"/>
    </location>
</feature>
<feature type="transmembrane region" description="Helical" evidence="1">
    <location>
        <begin position="21"/>
        <end position="40"/>
    </location>
</feature>
<feature type="transmembrane region" description="Helical" evidence="1">
    <location>
        <begin position="46"/>
        <end position="65"/>
    </location>
</feature>
<sequence>MVNMMSNTPSPQHTQLHEKRKFIILLLLFAMVNFLLLVAFGSVGNVVIMVVWHFSYLRITVFGIVKENPVVLFQNKFMIFVYMATTCFASLVIIFIVSAYAVAFAFFAWILAFIVVFYPDLVSCFIMTFFTNVPSITVMLLVPILAIVIKNWSFFTTLSLLLGIWG</sequence>
<organism evidence="2 3">
    <name type="scientific">Trifolium subterraneum</name>
    <name type="common">Subterranean clover</name>
    <dbReference type="NCBI Taxonomy" id="3900"/>
    <lineage>
        <taxon>Eukaryota</taxon>
        <taxon>Viridiplantae</taxon>
        <taxon>Streptophyta</taxon>
        <taxon>Embryophyta</taxon>
        <taxon>Tracheophyta</taxon>
        <taxon>Spermatophyta</taxon>
        <taxon>Magnoliopsida</taxon>
        <taxon>eudicotyledons</taxon>
        <taxon>Gunneridae</taxon>
        <taxon>Pentapetalae</taxon>
        <taxon>rosids</taxon>
        <taxon>fabids</taxon>
        <taxon>Fabales</taxon>
        <taxon>Fabaceae</taxon>
        <taxon>Papilionoideae</taxon>
        <taxon>50 kb inversion clade</taxon>
        <taxon>NPAAA clade</taxon>
        <taxon>Hologalegina</taxon>
        <taxon>IRL clade</taxon>
        <taxon>Trifolieae</taxon>
        <taxon>Trifolium</taxon>
    </lineage>
</organism>
<dbReference type="EMBL" id="DF974541">
    <property type="protein sequence ID" value="GAU49286.1"/>
    <property type="molecule type" value="Genomic_DNA"/>
</dbReference>
<feature type="transmembrane region" description="Helical" evidence="1">
    <location>
        <begin position="138"/>
        <end position="165"/>
    </location>
</feature>
<evidence type="ECO:0000256" key="1">
    <source>
        <dbReference type="SAM" id="Phobius"/>
    </source>
</evidence>
<reference evidence="3" key="1">
    <citation type="journal article" date="2017" name="Front. Plant Sci.">
        <title>Climate Clever Clovers: New Paradigm to Reduce the Environmental Footprint of Ruminants by Breeding Low Methanogenic Forages Utilizing Haplotype Variation.</title>
        <authorList>
            <person name="Kaur P."/>
            <person name="Appels R."/>
            <person name="Bayer P.E."/>
            <person name="Keeble-Gagnere G."/>
            <person name="Wang J."/>
            <person name="Hirakawa H."/>
            <person name="Shirasawa K."/>
            <person name="Vercoe P."/>
            <person name="Stefanova K."/>
            <person name="Durmic Z."/>
            <person name="Nichols P."/>
            <person name="Revell C."/>
            <person name="Isobe S.N."/>
            <person name="Edwards D."/>
            <person name="Erskine W."/>
        </authorList>
    </citation>
    <scope>NUCLEOTIDE SEQUENCE [LARGE SCALE GENOMIC DNA]</scope>
    <source>
        <strain evidence="3">cv. Daliak</strain>
    </source>
</reference>
<accession>A0A2Z6P0N7</accession>
<protein>
    <submittedName>
        <fullName evidence="2">Uncharacterized protein</fullName>
    </submittedName>
</protein>
<keyword evidence="3" id="KW-1185">Reference proteome</keyword>
<evidence type="ECO:0000313" key="3">
    <source>
        <dbReference type="Proteomes" id="UP000242715"/>
    </source>
</evidence>
<feature type="transmembrane region" description="Helical" evidence="1">
    <location>
        <begin position="106"/>
        <end position="131"/>
    </location>
</feature>
<keyword evidence="1" id="KW-0472">Membrane</keyword>
<keyword evidence="1" id="KW-1133">Transmembrane helix</keyword>
<evidence type="ECO:0000313" key="2">
    <source>
        <dbReference type="EMBL" id="GAU49286.1"/>
    </source>
</evidence>
<dbReference type="Proteomes" id="UP000242715">
    <property type="component" value="Unassembled WGS sequence"/>
</dbReference>
<keyword evidence="1" id="KW-0812">Transmembrane</keyword>